<evidence type="ECO:0000256" key="1">
    <source>
        <dbReference type="ARBA" id="ARBA00022553"/>
    </source>
</evidence>
<dbReference type="InterPro" id="IPR050595">
    <property type="entry name" value="Bact_response_regulator"/>
</dbReference>
<dbReference type="InterPro" id="IPR001789">
    <property type="entry name" value="Sig_transdc_resp-reg_receiver"/>
</dbReference>
<name>A0A2Z2NX29_9GAMM</name>
<organism evidence="4 5">
    <name type="scientific">Granulosicoccus antarcticus IMCC3135</name>
    <dbReference type="NCBI Taxonomy" id="1192854"/>
    <lineage>
        <taxon>Bacteria</taxon>
        <taxon>Pseudomonadati</taxon>
        <taxon>Pseudomonadota</taxon>
        <taxon>Gammaproteobacteria</taxon>
        <taxon>Chromatiales</taxon>
        <taxon>Granulosicoccaceae</taxon>
        <taxon>Granulosicoccus</taxon>
    </lineage>
</organism>
<dbReference type="SUPFAM" id="SSF52172">
    <property type="entry name" value="CheY-like"/>
    <property type="match status" value="1"/>
</dbReference>
<dbReference type="PANTHER" id="PTHR44591">
    <property type="entry name" value="STRESS RESPONSE REGULATOR PROTEIN 1"/>
    <property type="match status" value="1"/>
</dbReference>
<evidence type="ECO:0000313" key="5">
    <source>
        <dbReference type="Proteomes" id="UP000250079"/>
    </source>
</evidence>
<reference evidence="4 5" key="1">
    <citation type="submission" date="2016-12" db="EMBL/GenBank/DDBJ databases">
        <authorList>
            <person name="Song W.-J."/>
            <person name="Kurnit D.M."/>
        </authorList>
    </citation>
    <scope>NUCLEOTIDE SEQUENCE [LARGE SCALE GENOMIC DNA]</scope>
    <source>
        <strain evidence="4 5">IMCC3135</strain>
    </source>
</reference>
<protein>
    <submittedName>
        <fullName evidence="4">Transcriptional activator protein CzcR</fullName>
    </submittedName>
</protein>
<proteinExistence type="predicted"/>
<dbReference type="OrthoDB" id="9800897at2"/>
<dbReference type="SMART" id="SM00448">
    <property type="entry name" value="REC"/>
    <property type="match status" value="1"/>
</dbReference>
<keyword evidence="1 2" id="KW-0597">Phosphoprotein</keyword>
<dbReference type="Pfam" id="PF00072">
    <property type="entry name" value="Response_reg"/>
    <property type="match status" value="1"/>
</dbReference>
<accession>A0A2Z2NX29</accession>
<sequence>MTNTILLVEDDKKISMALSLRLKSMGYLVDSAADAVYAMKAAVRCQPEVILLDINLPGGSGFVVADRLRASASLSSTPIIFITASKDPAMRERASTYHDSRYLEKPFQAAQLVEAIDSLAH</sequence>
<dbReference type="PROSITE" id="PS50110">
    <property type="entry name" value="RESPONSE_REGULATORY"/>
    <property type="match status" value="1"/>
</dbReference>
<dbReference type="InterPro" id="IPR011006">
    <property type="entry name" value="CheY-like_superfamily"/>
</dbReference>
<dbReference type="GO" id="GO:0000160">
    <property type="term" value="P:phosphorelay signal transduction system"/>
    <property type="evidence" value="ECO:0007669"/>
    <property type="project" value="InterPro"/>
</dbReference>
<dbReference type="KEGG" id="gai:IMCC3135_24705"/>
<dbReference type="RefSeq" id="WP_088919970.1">
    <property type="nucleotide sequence ID" value="NZ_CP018632.1"/>
</dbReference>
<keyword evidence="5" id="KW-1185">Reference proteome</keyword>
<evidence type="ECO:0000259" key="3">
    <source>
        <dbReference type="PROSITE" id="PS50110"/>
    </source>
</evidence>
<dbReference type="PANTHER" id="PTHR44591:SF3">
    <property type="entry name" value="RESPONSE REGULATORY DOMAIN-CONTAINING PROTEIN"/>
    <property type="match status" value="1"/>
</dbReference>
<evidence type="ECO:0000256" key="2">
    <source>
        <dbReference type="PROSITE-ProRule" id="PRU00169"/>
    </source>
</evidence>
<feature type="modified residue" description="4-aspartylphosphate" evidence="2">
    <location>
        <position position="53"/>
    </location>
</feature>
<feature type="domain" description="Response regulatory" evidence="3">
    <location>
        <begin position="4"/>
        <end position="120"/>
    </location>
</feature>
<dbReference type="Gene3D" id="3.40.50.2300">
    <property type="match status" value="1"/>
</dbReference>
<dbReference type="Proteomes" id="UP000250079">
    <property type="component" value="Chromosome"/>
</dbReference>
<dbReference type="EMBL" id="CP018632">
    <property type="protein sequence ID" value="ASJ75005.1"/>
    <property type="molecule type" value="Genomic_DNA"/>
</dbReference>
<dbReference type="AlphaFoldDB" id="A0A2Z2NX29"/>
<gene>
    <name evidence="4" type="primary">czcR_2</name>
    <name evidence="4" type="ORF">IMCC3135_24705</name>
</gene>
<evidence type="ECO:0000313" key="4">
    <source>
        <dbReference type="EMBL" id="ASJ75005.1"/>
    </source>
</evidence>